<dbReference type="Proteomes" id="UP000823749">
    <property type="component" value="Chromosome 4"/>
</dbReference>
<organism evidence="1 2">
    <name type="scientific">Rhododendron griersonianum</name>
    <dbReference type="NCBI Taxonomy" id="479676"/>
    <lineage>
        <taxon>Eukaryota</taxon>
        <taxon>Viridiplantae</taxon>
        <taxon>Streptophyta</taxon>
        <taxon>Embryophyta</taxon>
        <taxon>Tracheophyta</taxon>
        <taxon>Spermatophyta</taxon>
        <taxon>Magnoliopsida</taxon>
        <taxon>eudicotyledons</taxon>
        <taxon>Gunneridae</taxon>
        <taxon>Pentapetalae</taxon>
        <taxon>asterids</taxon>
        <taxon>Ericales</taxon>
        <taxon>Ericaceae</taxon>
        <taxon>Ericoideae</taxon>
        <taxon>Rhodoreae</taxon>
        <taxon>Rhododendron</taxon>
    </lineage>
</organism>
<protein>
    <submittedName>
        <fullName evidence="1">Uncharacterized protein</fullName>
    </submittedName>
</protein>
<dbReference type="EMBL" id="JACTNZ010000004">
    <property type="protein sequence ID" value="KAG5551782.1"/>
    <property type="molecule type" value="Genomic_DNA"/>
</dbReference>
<proteinExistence type="predicted"/>
<evidence type="ECO:0000313" key="1">
    <source>
        <dbReference type="EMBL" id="KAG5551782.1"/>
    </source>
</evidence>
<accession>A0AAV6KGX8</accession>
<gene>
    <name evidence="1" type="ORF">RHGRI_010011</name>
</gene>
<comment type="caution">
    <text evidence="1">The sequence shown here is derived from an EMBL/GenBank/DDBJ whole genome shotgun (WGS) entry which is preliminary data.</text>
</comment>
<evidence type="ECO:0000313" key="2">
    <source>
        <dbReference type="Proteomes" id="UP000823749"/>
    </source>
</evidence>
<name>A0AAV6KGX8_9ERIC</name>
<keyword evidence="2" id="KW-1185">Reference proteome</keyword>
<sequence>MPNGEGFPSDGVRWCVRCRGSDGRRLETERQWRQRGSGEVAEEQRRLVVEMMRRSSSSDDVERQRYE</sequence>
<dbReference type="AlphaFoldDB" id="A0AAV6KGX8"/>
<reference evidence="1" key="1">
    <citation type="submission" date="2020-08" db="EMBL/GenBank/DDBJ databases">
        <title>Plant Genome Project.</title>
        <authorList>
            <person name="Zhang R.-G."/>
        </authorList>
    </citation>
    <scope>NUCLEOTIDE SEQUENCE</scope>
    <source>
        <strain evidence="1">WSP0</strain>
        <tissue evidence="1">Leaf</tissue>
    </source>
</reference>